<reference evidence="1 2" key="1">
    <citation type="submission" date="2022-08" db="EMBL/GenBank/DDBJ databases">
        <title>Reclassification of Massilia species as members of the genera Telluria, Duganella, Pseudoduganella, Mokoshia gen. nov. and Zemynaea gen. nov. using orthogonal and non-orthogonal genome-based approaches.</title>
        <authorList>
            <person name="Bowman J.P."/>
        </authorList>
    </citation>
    <scope>NUCLEOTIDE SEQUENCE [LARGE SCALE GENOMIC DNA]</scope>
    <source>
        <strain evidence="1 2">JCM 31605</strain>
    </source>
</reference>
<organism evidence="1 2">
    <name type="scientific">Massilia agilis</name>
    <dbReference type="NCBI Taxonomy" id="1811226"/>
    <lineage>
        <taxon>Bacteria</taxon>
        <taxon>Pseudomonadati</taxon>
        <taxon>Pseudomonadota</taxon>
        <taxon>Betaproteobacteria</taxon>
        <taxon>Burkholderiales</taxon>
        <taxon>Oxalobacteraceae</taxon>
        <taxon>Telluria group</taxon>
        <taxon>Massilia</taxon>
    </lineage>
</organism>
<dbReference type="EMBL" id="JANUHB010000002">
    <property type="protein sequence ID" value="MCS0808886.1"/>
    <property type="molecule type" value="Genomic_DNA"/>
</dbReference>
<dbReference type="RefSeq" id="WP_258822638.1">
    <property type="nucleotide sequence ID" value="NZ_JANUHB010000002.1"/>
</dbReference>
<name>A0ABT2DCB2_9BURK</name>
<evidence type="ECO:0008006" key="3">
    <source>
        <dbReference type="Google" id="ProtNLM"/>
    </source>
</evidence>
<protein>
    <recommendedName>
        <fullName evidence="3">Flagellar hook-length control protein FliK</fullName>
    </recommendedName>
</protein>
<dbReference type="Proteomes" id="UP001206126">
    <property type="component" value="Unassembled WGS sequence"/>
</dbReference>
<gene>
    <name evidence="1" type="ORF">NX774_13235</name>
</gene>
<evidence type="ECO:0000313" key="1">
    <source>
        <dbReference type="EMBL" id="MCS0808886.1"/>
    </source>
</evidence>
<comment type="caution">
    <text evidence="1">The sequence shown here is derived from an EMBL/GenBank/DDBJ whole genome shotgun (WGS) entry which is preliminary data.</text>
</comment>
<keyword evidence="2" id="KW-1185">Reference proteome</keyword>
<sequence>MASISFPPLVPPATEPLRVDAVTPALPAALVADAETLPFSLAQAGAALPLPAAGATAQDPAALRPDQVIMARQLTYPAPDGAALAAGWRATVRSYAAQLASREQQARAGLVPAGLLAASQDARVQRGVDTLGTIHPDAWRFTVHARGPQEQYLSMVTGDPDHQSGRRRRARAALRLELELADGTRVTVQADPVPGGVALELCAPNPAVLERLQALQPALELAVGRAGLRVTRWRWRDSLPASQVHARAPAPESASALPLPVFRAIAELALLLPGASPVLT</sequence>
<proteinExistence type="predicted"/>
<accession>A0ABT2DCB2</accession>
<evidence type="ECO:0000313" key="2">
    <source>
        <dbReference type="Proteomes" id="UP001206126"/>
    </source>
</evidence>